<keyword evidence="2" id="KW-0645">Protease</keyword>
<reference evidence="13" key="1">
    <citation type="submission" date="2016-11" db="EMBL/GenBank/DDBJ databases">
        <authorList>
            <person name="Varghese N."/>
            <person name="Submissions S."/>
        </authorList>
    </citation>
    <scope>NUCLEOTIDE SEQUENCE [LARGE SCALE GENOMIC DNA]</scope>
    <source>
        <strain evidence="13">CGMCC 1.8995</strain>
    </source>
</reference>
<dbReference type="InterPro" id="IPR002471">
    <property type="entry name" value="Pept_S9_AS"/>
</dbReference>
<dbReference type="PROSITE" id="PS00708">
    <property type="entry name" value="PRO_ENDOPEP_SER"/>
    <property type="match status" value="1"/>
</dbReference>
<dbReference type="GO" id="GO:0004177">
    <property type="term" value="F:aminopeptidase activity"/>
    <property type="evidence" value="ECO:0007669"/>
    <property type="project" value="UniProtKB-KW"/>
</dbReference>
<keyword evidence="4" id="KW-0720">Serine protease</keyword>
<evidence type="ECO:0000256" key="4">
    <source>
        <dbReference type="ARBA" id="ARBA00022825"/>
    </source>
</evidence>
<accession>A0A1M5LM82</accession>
<evidence type="ECO:0000256" key="5">
    <source>
        <dbReference type="ARBA" id="ARBA00022990"/>
    </source>
</evidence>
<dbReference type="RefSeq" id="WP_084526516.1">
    <property type="nucleotide sequence ID" value="NZ_FQWD01000004.1"/>
</dbReference>
<dbReference type="InterPro" id="IPR002470">
    <property type="entry name" value="Peptidase_S9A"/>
</dbReference>
<dbReference type="InterPro" id="IPR023302">
    <property type="entry name" value="Pept_S9A_N"/>
</dbReference>
<dbReference type="EMBL" id="FQWD01000004">
    <property type="protein sequence ID" value="SHG66010.1"/>
    <property type="molecule type" value="Genomic_DNA"/>
</dbReference>
<gene>
    <name evidence="12" type="ORF">SAMN05216361_2713</name>
</gene>
<keyword evidence="3" id="KW-0378">Hydrolase</keyword>
<dbReference type="Proteomes" id="UP000184520">
    <property type="component" value="Unassembled WGS sequence"/>
</dbReference>
<dbReference type="Pfam" id="PF02897">
    <property type="entry name" value="Peptidase_S9_N"/>
    <property type="match status" value="1"/>
</dbReference>
<dbReference type="Gene3D" id="2.120.10.30">
    <property type="entry name" value="TolB, C-terminal domain"/>
    <property type="match status" value="2"/>
</dbReference>
<name>A0A1M5LM82_9ALTE</name>
<protein>
    <recommendedName>
        <fullName evidence="7">Acyl-peptide hydrolase</fullName>
    </recommendedName>
    <alternativeName>
        <fullName evidence="6">Acylaminoacyl-peptidase</fullName>
    </alternativeName>
</protein>
<evidence type="ECO:0000256" key="1">
    <source>
        <dbReference type="ARBA" id="ARBA00005228"/>
    </source>
</evidence>
<evidence type="ECO:0000256" key="3">
    <source>
        <dbReference type="ARBA" id="ARBA00022801"/>
    </source>
</evidence>
<evidence type="ECO:0000313" key="13">
    <source>
        <dbReference type="Proteomes" id="UP000184520"/>
    </source>
</evidence>
<feature type="domain" description="Peptidase S9A N-terminal" evidence="11">
    <location>
        <begin position="112"/>
        <end position="375"/>
    </location>
</feature>
<dbReference type="GO" id="GO:0006508">
    <property type="term" value="P:proteolysis"/>
    <property type="evidence" value="ECO:0007669"/>
    <property type="project" value="UniProtKB-KW"/>
</dbReference>
<comment type="similarity">
    <text evidence="1">Belongs to the peptidase S9A family.</text>
</comment>
<proteinExistence type="inferred from homology"/>
<dbReference type="Gene3D" id="3.40.50.1820">
    <property type="entry name" value="alpha/beta hydrolase"/>
    <property type="match status" value="1"/>
</dbReference>
<feature type="signal peptide" evidence="9">
    <location>
        <begin position="1"/>
        <end position="24"/>
    </location>
</feature>
<feature type="domain" description="Peptidase S9 prolyl oligopeptidase catalytic" evidence="10">
    <location>
        <begin position="439"/>
        <end position="644"/>
    </location>
</feature>
<dbReference type="AlphaFoldDB" id="A0A1M5LM82"/>
<dbReference type="InterPro" id="IPR001375">
    <property type="entry name" value="Peptidase_S9_cat"/>
</dbReference>
<evidence type="ECO:0000259" key="11">
    <source>
        <dbReference type="Pfam" id="PF02897"/>
    </source>
</evidence>
<feature type="chain" id="PRO_5012296498" description="Acyl-peptide hydrolase" evidence="9">
    <location>
        <begin position="25"/>
        <end position="647"/>
    </location>
</feature>
<evidence type="ECO:0000256" key="2">
    <source>
        <dbReference type="ARBA" id="ARBA00022670"/>
    </source>
</evidence>
<dbReference type="OrthoDB" id="4269629at2"/>
<keyword evidence="9" id="KW-0732">Signal</keyword>
<dbReference type="PANTHER" id="PTHR42776">
    <property type="entry name" value="SERINE PEPTIDASE S9 FAMILY MEMBER"/>
    <property type="match status" value="1"/>
</dbReference>
<dbReference type="InterPro" id="IPR011042">
    <property type="entry name" value="6-blade_b-propeller_TolB-like"/>
</dbReference>
<evidence type="ECO:0000256" key="9">
    <source>
        <dbReference type="SAM" id="SignalP"/>
    </source>
</evidence>
<keyword evidence="13" id="KW-1185">Reference proteome</keyword>
<evidence type="ECO:0000256" key="6">
    <source>
        <dbReference type="ARBA" id="ARBA00032284"/>
    </source>
</evidence>
<dbReference type="PANTHER" id="PTHR42776:SF27">
    <property type="entry name" value="DIPEPTIDYL PEPTIDASE FAMILY MEMBER 6"/>
    <property type="match status" value="1"/>
</dbReference>
<dbReference type="STRING" id="634436.SAMN05216361_2713"/>
<organism evidence="12 13">
    <name type="scientific">Marisediminitalea aggregata</name>
    <dbReference type="NCBI Taxonomy" id="634436"/>
    <lineage>
        <taxon>Bacteria</taxon>
        <taxon>Pseudomonadati</taxon>
        <taxon>Pseudomonadota</taxon>
        <taxon>Gammaproteobacteria</taxon>
        <taxon>Alteromonadales</taxon>
        <taxon>Alteromonadaceae</taxon>
        <taxon>Marisediminitalea</taxon>
    </lineage>
</organism>
<comment type="function">
    <text evidence="8">This enzyme catalyzes the hydrolysis of the N-terminal peptide bond of an N-acetylated peptide to generate an N-acetylated amino acid and a peptide with a free N-terminus. It preferentially cleaves off Ac-Ala, Ac-Met and Ac-Ser. Also, involved in the degradation of oxidized and glycated proteins.</text>
</comment>
<evidence type="ECO:0000256" key="8">
    <source>
        <dbReference type="ARBA" id="ARBA00045885"/>
    </source>
</evidence>
<dbReference type="Pfam" id="PF00326">
    <property type="entry name" value="Peptidase_S9"/>
    <property type="match status" value="1"/>
</dbReference>
<dbReference type="InterPro" id="IPR029058">
    <property type="entry name" value="AB_hydrolase_fold"/>
</dbReference>
<evidence type="ECO:0000259" key="10">
    <source>
        <dbReference type="Pfam" id="PF00326"/>
    </source>
</evidence>
<dbReference type="SUPFAM" id="SSF82171">
    <property type="entry name" value="DPP6 N-terminal domain-like"/>
    <property type="match status" value="1"/>
</dbReference>
<dbReference type="SUPFAM" id="SSF53474">
    <property type="entry name" value="alpha/beta-Hydrolases"/>
    <property type="match status" value="1"/>
</dbReference>
<dbReference type="GO" id="GO:0004252">
    <property type="term" value="F:serine-type endopeptidase activity"/>
    <property type="evidence" value="ECO:0007669"/>
    <property type="project" value="InterPro"/>
</dbReference>
<evidence type="ECO:0000256" key="7">
    <source>
        <dbReference type="ARBA" id="ARBA00032596"/>
    </source>
</evidence>
<keyword evidence="12" id="KW-0031">Aminopeptidase</keyword>
<keyword evidence="5" id="KW-0007">Acetylation</keyword>
<dbReference type="PRINTS" id="PR00862">
    <property type="entry name" value="PROLIGOPTASE"/>
</dbReference>
<sequence>MSLLISRKIPLLFLSFCCVSIASANTADPTHWPYSEDTPTVTSLNIGLAGEQPVDISRFLLSRGVSQARINPQGTQIAYLSTITGVRQLWVQSVHGGQAKQLTFGNGLSFFRWHPDGTQLIYGADNDGNEREAFYSIHTNGLSESLLLAHSNAFRRFGEFNHDGTRFTYASTERNGRDFDIYEHNMTTGKSSMIYQAEFGFFPAAWQPGTHNVIVTETRGEDAQDVFLLDSASGELRPLYTPAVAAAFSHFHWSDDGNTLYFVSNVDREMTAVFSYDLTTEKTTLIHESQFDLENLQLCSKPSSLVWTENRNGFDTLFSSKLTGAGTRKIDMPEGVYSVSCASESDALAVQISSPTSPAKVYTTTLTSNRHRLVVDATLAGVDSNALITPEAIDFPARDGITLHGLLYLPKGKLNNVPLVIDVHGGPTAQAKPAWQPLTQYLVGKGIAVLDINVRGSTGFGKTYARLDNQEKRLHSVRDLVDALSYLKADPRIDVQNSAVMGGSYGGYMVNAVMGLYPDAFKAGASFVGVSDWVRALQEASPGLKASDRIEYGDIRDPKWQAFYAENSPINTVHHIQAPMFFEHGVNDPRDPVTESDRMVKVLRDKGLPVTYLRFPDEGHSVSKLENRVTFYRALAEFLERHLTTQQ</sequence>
<evidence type="ECO:0000313" key="12">
    <source>
        <dbReference type="EMBL" id="SHG66010.1"/>
    </source>
</evidence>